<keyword evidence="3" id="KW-0694">RNA-binding</keyword>
<dbReference type="PANTHER" id="PTHR10746:SF17">
    <property type="entry name" value="LARGE RIBOSOMAL SUBUNIT PROTEIN UL4C"/>
    <property type="match status" value="1"/>
</dbReference>
<dbReference type="AlphaFoldDB" id="A0A830HIX6"/>
<dbReference type="Pfam" id="PF00573">
    <property type="entry name" value="Ribosomal_L4"/>
    <property type="match status" value="1"/>
</dbReference>
<evidence type="ECO:0000256" key="5">
    <source>
        <dbReference type="ARBA" id="ARBA00023274"/>
    </source>
</evidence>
<sequence>MAPVMMRANAARAPAAPKHTGAARGTVARAPLAARAPAPRDISCLAATLEVLSVDGAKSGSETLELDSAADDTAEGLVHRYIVMIRQNMRQGNASTKTRSEVRGGGRKPQKQKGTGNARMGSRRTPLRPGGGVVFGPKPKDWSIKMNKKEKRLALATTLMNASCDTVVVEDLDGKFSDRKTKNMEAALQAWGVGRDSKAVLITKELSDDLTISGRNIERLALQDMASLNAYDILNADRILIEKSAVSELNARFGGSSTEA</sequence>
<evidence type="ECO:0000256" key="1">
    <source>
        <dbReference type="ARBA" id="ARBA00010528"/>
    </source>
</evidence>
<dbReference type="PANTHER" id="PTHR10746">
    <property type="entry name" value="50S RIBOSOMAL PROTEIN L4"/>
    <property type="match status" value="1"/>
</dbReference>
<keyword evidence="4 9" id="KW-0689">Ribosomal protein</keyword>
<dbReference type="GO" id="GO:0019843">
    <property type="term" value="F:rRNA binding"/>
    <property type="evidence" value="ECO:0007669"/>
    <property type="project" value="UniProtKB-KW"/>
</dbReference>
<keyword evidence="5" id="KW-0687">Ribonucleoprotein</keyword>
<name>A0A830HIX6_9CHLO</name>
<protein>
    <recommendedName>
        <fullName evidence="6">Large ribosomal subunit protein uL4c</fullName>
    </recommendedName>
    <alternativeName>
        <fullName evidence="7">50S ribosomal protein L4, chloroplastic</fullName>
    </alternativeName>
</protein>
<feature type="region of interest" description="Disordered" evidence="8">
    <location>
        <begin position="1"/>
        <end position="24"/>
    </location>
</feature>
<evidence type="ECO:0000256" key="7">
    <source>
        <dbReference type="ARBA" id="ARBA00035387"/>
    </source>
</evidence>
<dbReference type="EMBL" id="BNJQ01000013">
    <property type="protein sequence ID" value="GHP06695.1"/>
    <property type="molecule type" value="Genomic_DNA"/>
</dbReference>
<dbReference type="GO" id="GO:0005840">
    <property type="term" value="C:ribosome"/>
    <property type="evidence" value="ECO:0007669"/>
    <property type="project" value="UniProtKB-KW"/>
</dbReference>
<dbReference type="OrthoDB" id="275876at2759"/>
<dbReference type="InterPro" id="IPR023574">
    <property type="entry name" value="Ribosomal_uL4_dom_sf"/>
</dbReference>
<dbReference type="GO" id="GO:0003735">
    <property type="term" value="F:structural constituent of ribosome"/>
    <property type="evidence" value="ECO:0007669"/>
    <property type="project" value="InterPro"/>
</dbReference>
<accession>A0A830HIX6</accession>
<dbReference type="Proteomes" id="UP000660262">
    <property type="component" value="Unassembled WGS sequence"/>
</dbReference>
<reference evidence="9" key="1">
    <citation type="submission" date="2020-10" db="EMBL/GenBank/DDBJ databases">
        <title>Unveiling of a novel bifunctional photoreceptor, Dualchrome1, isolated from a cosmopolitan green alga.</title>
        <authorList>
            <person name="Suzuki S."/>
            <person name="Kawachi M."/>
        </authorList>
    </citation>
    <scope>NUCLEOTIDE SEQUENCE</scope>
    <source>
        <strain evidence="9">NIES 2893</strain>
    </source>
</reference>
<evidence type="ECO:0000256" key="2">
    <source>
        <dbReference type="ARBA" id="ARBA00022730"/>
    </source>
</evidence>
<dbReference type="GO" id="GO:1990904">
    <property type="term" value="C:ribonucleoprotein complex"/>
    <property type="evidence" value="ECO:0007669"/>
    <property type="project" value="UniProtKB-KW"/>
</dbReference>
<comment type="caution">
    <text evidence="9">The sequence shown here is derived from an EMBL/GenBank/DDBJ whole genome shotgun (WGS) entry which is preliminary data.</text>
</comment>
<evidence type="ECO:0000256" key="3">
    <source>
        <dbReference type="ARBA" id="ARBA00022884"/>
    </source>
</evidence>
<feature type="region of interest" description="Disordered" evidence="8">
    <location>
        <begin position="90"/>
        <end position="141"/>
    </location>
</feature>
<dbReference type="HAMAP" id="MF_01328_B">
    <property type="entry name" value="Ribosomal_uL4_B"/>
    <property type="match status" value="1"/>
</dbReference>
<comment type="similarity">
    <text evidence="1">Belongs to the universal ribosomal protein uL4 family.</text>
</comment>
<evidence type="ECO:0000313" key="10">
    <source>
        <dbReference type="Proteomes" id="UP000660262"/>
    </source>
</evidence>
<dbReference type="SUPFAM" id="SSF52166">
    <property type="entry name" value="Ribosomal protein L4"/>
    <property type="match status" value="1"/>
</dbReference>
<dbReference type="InterPro" id="IPR002136">
    <property type="entry name" value="Ribosomal_uL4"/>
</dbReference>
<dbReference type="NCBIfam" id="TIGR03953">
    <property type="entry name" value="rplD_bact"/>
    <property type="match status" value="1"/>
</dbReference>
<keyword evidence="10" id="KW-1185">Reference proteome</keyword>
<dbReference type="GO" id="GO:0006412">
    <property type="term" value="P:translation"/>
    <property type="evidence" value="ECO:0007669"/>
    <property type="project" value="InterPro"/>
</dbReference>
<organism evidence="9 10">
    <name type="scientific">Pycnococcus provasolii</name>
    <dbReference type="NCBI Taxonomy" id="41880"/>
    <lineage>
        <taxon>Eukaryota</taxon>
        <taxon>Viridiplantae</taxon>
        <taxon>Chlorophyta</taxon>
        <taxon>Pseudoscourfieldiophyceae</taxon>
        <taxon>Pseudoscourfieldiales</taxon>
        <taxon>Pycnococcaceae</taxon>
        <taxon>Pycnococcus</taxon>
    </lineage>
</organism>
<proteinExistence type="inferred from homology"/>
<keyword evidence="2" id="KW-0699">rRNA-binding</keyword>
<evidence type="ECO:0000256" key="4">
    <source>
        <dbReference type="ARBA" id="ARBA00022980"/>
    </source>
</evidence>
<dbReference type="Gene3D" id="3.40.1370.10">
    <property type="match status" value="1"/>
</dbReference>
<evidence type="ECO:0000256" key="8">
    <source>
        <dbReference type="SAM" id="MobiDB-lite"/>
    </source>
</evidence>
<dbReference type="InterPro" id="IPR013005">
    <property type="entry name" value="Ribosomal_uL4-like"/>
</dbReference>
<evidence type="ECO:0000313" key="9">
    <source>
        <dbReference type="EMBL" id="GHP06695.1"/>
    </source>
</evidence>
<gene>
    <name evidence="9" type="ORF">PPROV_000544000</name>
</gene>
<evidence type="ECO:0000256" key="6">
    <source>
        <dbReference type="ARBA" id="ARBA00035208"/>
    </source>
</evidence>